<feature type="compositionally biased region" description="Polar residues" evidence="1">
    <location>
        <begin position="169"/>
        <end position="182"/>
    </location>
</feature>
<evidence type="ECO:0000256" key="2">
    <source>
        <dbReference type="SAM" id="Phobius"/>
    </source>
</evidence>
<feature type="compositionally biased region" description="Acidic residues" evidence="1">
    <location>
        <begin position="292"/>
        <end position="301"/>
    </location>
</feature>
<feature type="region of interest" description="Disordered" evidence="1">
    <location>
        <begin position="1"/>
        <end position="69"/>
    </location>
</feature>
<feature type="compositionally biased region" description="Acidic residues" evidence="1">
    <location>
        <begin position="185"/>
        <end position="198"/>
    </location>
</feature>
<feature type="compositionally biased region" description="Basic and acidic residues" evidence="1">
    <location>
        <begin position="106"/>
        <end position="150"/>
    </location>
</feature>
<dbReference type="EMBL" id="JAFEKC020000019">
    <property type="protein sequence ID" value="KAK0509199.1"/>
    <property type="molecule type" value="Genomic_DNA"/>
</dbReference>
<proteinExistence type="predicted"/>
<accession>A0AA39QVN5</accession>
<gene>
    <name evidence="3" type="ORF">JMJ35_008570</name>
</gene>
<feature type="region of interest" description="Disordered" evidence="1">
    <location>
        <begin position="333"/>
        <end position="450"/>
    </location>
</feature>
<keyword evidence="2" id="KW-0472">Membrane</keyword>
<feature type="region of interest" description="Disordered" evidence="1">
    <location>
        <begin position="276"/>
        <end position="307"/>
    </location>
</feature>
<feature type="compositionally biased region" description="Basic and acidic residues" evidence="1">
    <location>
        <begin position="401"/>
        <end position="418"/>
    </location>
</feature>
<feature type="region of interest" description="Disordered" evidence="1">
    <location>
        <begin position="101"/>
        <end position="211"/>
    </location>
</feature>
<organism evidence="3 4">
    <name type="scientific">Cladonia borealis</name>
    <dbReference type="NCBI Taxonomy" id="184061"/>
    <lineage>
        <taxon>Eukaryota</taxon>
        <taxon>Fungi</taxon>
        <taxon>Dikarya</taxon>
        <taxon>Ascomycota</taxon>
        <taxon>Pezizomycotina</taxon>
        <taxon>Lecanoromycetes</taxon>
        <taxon>OSLEUM clade</taxon>
        <taxon>Lecanoromycetidae</taxon>
        <taxon>Lecanorales</taxon>
        <taxon>Lecanorineae</taxon>
        <taxon>Cladoniaceae</taxon>
        <taxon>Cladonia</taxon>
    </lineage>
</organism>
<evidence type="ECO:0000313" key="4">
    <source>
        <dbReference type="Proteomes" id="UP001166286"/>
    </source>
</evidence>
<reference evidence="3" key="1">
    <citation type="submission" date="2023-03" db="EMBL/GenBank/DDBJ databases">
        <title>Complete genome of Cladonia borealis.</title>
        <authorList>
            <person name="Park H."/>
        </authorList>
    </citation>
    <scope>NUCLEOTIDE SEQUENCE</scope>
    <source>
        <strain evidence="3">ANT050790</strain>
    </source>
</reference>
<dbReference type="AlphaFoldDB" id="A0AA39QVN5"/>
<name>A0AA39QVN5_9LECA</name>
<feature type="compositionally biased region" description="Polar residues" evidence="1">
    <location>
        <begin position="7"/>
        <end position="21"/>
    </location>
</feature>
<dbReference type="Proteomes" id="UP001166286">
    <property type="component" value="Unassembled WGS sequence"/>
</dbReference>
<keyword evidence="4" id="KW-1185">Reference proteome</keyword>
<protein>
    <submittedName>
        <fullName evidence="3">Uncharacterized protein</fullName>
    </submittedName>
</protein>
<evidence type="ECO:0000313" key="3">
    <source>
        <dbReference type="EMBL" id="KAK0509199.1"/>
    </source>
</evidence>
<keyword evidence="2" id="KW-1133">Transmembrane helix</keyword>
<comment type="caution">
    <text evidence="3">The sequence shown here is derived from an EMBL/GenBank/DDBJ whole genome shotgun (WGS) entry which is preliminary data.</text>
</comment>
<evidence type="ECO:0000256" key="1">
    <source>
        <dbReference type="SAM" id="MobiDB-lite"/>
    </source>
</evidence>
<keyword evidence="2" id="KW-0812">Transmembrane</keyword>
<feature type="compositionally biased region" description="Basic and acidic residues" evidence="1">
    <location>
        <begin position="276"/>
        <end position="291"/>
    </location>
</feature>
<sequence>MAPSIPPATSIQRDTSVTPISENPKPIPTSFSRPHSSSVLLPPQGRSPGKPSPSLSAPPPQTHSISSRNQAIGASVGSAAALGLLIVLLLLLRRYCRRGASNEPSNRIDKGKQRDDEAHPGMKRLTFEQRRKAEEAHPKKYSNRARESRTGEGIMMVRPTQTERRDFGSQFSPSLESQLQRTGTEDQEAVAGEDEAEAEAAGPSQRRPTVPDRAISSFMLPSPIVSVAETAAAFQSGDARIVCLTPPSDGGEVGRVVSLGDSCVIEALVRVMKDNDDEERRGGDEERRDDDAERTDDDDERRDDGDRIGIVVAQERREIDGVVVTVTDLGTRVVESAEEEESGGEGRVDRDAGWSPHDADLGDWVEDHPHLDGREVDSEDESDACSFKSMRDSVDEGEPEEGGKSGDDEQTEGARRDVGAAGGVENAPWVDTASAGSEGGASGYEADADP</sequence>
<feature type="compositionally biased region" description="Polar residues" evidence="1">
    <location>
        <begin position="29"/>
        <end position="39"/>
    </location>
</feature>
<feature type="transmembrane region" description="Helical" evidence="2">
    <location>
        <begin position="71"/>
        <end position="92"/>
    </location>
</feature>
<feature type="compositionally biased region" description="Basic and acidic residues" evidence="1">
    <location>
        <begin position="344"/>
        <end position="376"/>
    </location>
</feature>